<dbReference type="Proteomes" id="UP000775547">
    <property type="component" value="Unassembled WGS sequence"/>
</dbReference>
<proteinExistence type="predicted"/>
<feature type="compositionally biased region" description="Basic and acidic residues" evidence="1">
    <location>
        <begin position="186"/>
        <end position="230"/>
    </location>
</feature>
<dbReference type="AlphaFoldDB" id="A0A9P7FZE0"/>
<feature type="compositionally biased region" description="Polar residues" evidence="1">
    <location>
        <begin position="492"/>
        <end position="503"/>
    </location>
</feature>
<keyword evidence="3" id="KW-1185">Reference proteome</keyword>
<feature type="region of interest" description="Disordered" evidence="1">
    <location>
        <begin position="66"/>
        <end position="122"/>
    </location>
</feature>
<reference evidence="2" key="1">
    <citation type="submission" date="2020-07" db="EMBL/GenBank/DDBJ databases">
        <authorList>
            <person name="Nieuwenhuis M."/>
            <person name="Van De Peppel L.J.J."/>
        </authorList>
    </citation>
    <scope>NUCLEOTIDE SEQUENCE</scope>
    <source>
        <strain evidence="2">AP01</strain>
        <tissue evidence="2">Mycelium</tissue>
    </source>
</reference>
<evidence type="ECO:0000313" key="3">
    <source>
        <dbReference type="Proteomes" id="UP000775547"/>
    </source>
</evidence>
<feature type="compositionally biased region" description="Polar residues" evidence="1">
    <location>
        <begin position="596"/>
        <end position="611"/>
    </location>
</feature>
<feature type="compositionally biased region" description="Low complexity" evidence="1">
    <location>
        <begin position="96"/>
        <end position="105"/>
    </location>
</feature>
<feature type="compositionally biased region" description="Pro residues" evidence="1">
    <location>
        <begin position="10"/>
        <end position="22"/>
    </location>
</feature>
<sequence length="878" mass="93639">MDTRFAFPRPQAPTPRPAPASPVSPAGGANRESNALRASILDAALILGIGNNNLVSDWMFSNSLAEEDEDDQRSPALTYGSTDESSFSGGIGRYPSTSSSSHTSSNHAPRNPKSAQAPDASLFAVPESHVYLEKSVDNITARQPPRSDVPFPDIPIPQQPVTPIHGKLRKKKRDGYESDGGYMSDAGKKKDKEKKKSAAKDDTNKKERKEAKTRAKEEKLQEKREKEEERKRKKSLGKVKKGQDEDKDGYATGYETDASKSAKSLKKSKSNTSGNAGYEADLDHLSSTPGRKSKGRFFKLGSKQSKPDLRPDEVLALPAAYVTVPLPIASRFATSAGTAPLGAGASLANTTTINPSSVPPIPQVAIAPPPMPSSTTPPLQSPAFSTRNAPGHRESRGSAESAMLASSSASHSRGFQVFGQQRQDHGHGQGSSSYSIAMLPAQATLPPSVVSSPISLTTTFPPISLPLTHTPSTSSPQGGYPPLPPLQQPSPISTASSPPQALTPSLPVSRPPPSSPGLNVPGPQDLQTTSPSTSSTKAGTPALRVRPRFPPTDGFGPRPSPLSPLPPTPSSFLRSPRPDSMGIRKPSTRHADHSHPTSIPSPRASPLTSPNVLAYYDIPPPSPPPPGPLPSVPPPSSFGRTPTQSGGGSINSIQVARSRTPIQGISNPRIQRGREAPFPARPILPSPASTTVGGGVGPGLEEHVKVPRYRELYGLPLPPHDPERGWRSTPSPTLGWDEADYDEEHEEDMRDVLDSFCGRDGGKALGRSRSFEAIHNRIAGVDDSDLEYYDKDSHGGDDVGRKSSTEEEGADGNSRWSGSIYSRVSVLCPEKSEETRQRFIDRIEAIYGGRDSVPPIPKLPEAFVDAGSPTPGRSRNRF</sequence>
<feature type="compositionally biased region" description="Polar residues" evidence="1">
    <location>
        <begin position="79"/>
        <end position="88"/>
    </location>
</feature>
<organism evidence="2 3">
    <name type="scientific">Asterophora parasitica</name>
    <dbReference type="NCBI Taxonomy" id="117018"/>
    <lineage>
        <taxon>Eukaryota</taxon>
        <taxon>Fungi</taxon>
        <taxon>Dikarya</taxon>
        <taxon>Basidiomycota</taxon>
        <taxon>Agaricomycotina</taxon>
        <taxon>Agaricomycetes</taxon>
        <taxon>Agaricomycetidae</taxon>
        <taxon>Agaricales</taxon>
        <taxon>Tricholomatineae</taxon>
        <taxon>Lyophyllaceae</taxon>
        <taxon>Asterophora</taxon>
    </lineage>
</organism>
<feature type="compositionally biased region" description="Pro residues" evidence="1">
    <location>
        <begin position="558"/>
        <end position="569"/>
    </location>
</feature>
<feature type="compositionally biased region" description="Polar residues" evidence="1">
    <location>
        <begin position="638"/>
        <end position="669"/>
    </location>
</feature>
<feature type="region of interest" description="Disordered" evidence="1">
    <location>
        <begin position="715"/>
        <end position="738"/>
    </location>
</feature>
<feature type="compositionally biased region" description="Low complexity" evidence="1">
    <location>
        <begin position="465"/>
        <end position="478"/>
    </location>
</feature>
<feature type="compositionally biased region" description="Basic residues" evidence="1">
    <location>
        <begin position="231"/>
        <end position="240"/>
    </location>
</feature>
<feature type="region of interest" description="Disordered" evidence="1">
    <location>
        <begin position="354"/>
        <end position="413"/>
    </location>
</feature>
<feature type="compositionally biased region" description="Low complexity" evidence="1">
    <location>
        <begin position="373"/>
        <end position="382"/>
    </location>
</feature>
<evidence type="ECO:0000256" key="1">
    <source>
        <dbReference type="SAM" id="MobiDB-lite"/>
    </source>
</evidence>
<feature type="region of interest" description="Disordered" evidence="1">
    <location>
        <begin position="782"/>
        <end position="817"/>
    </location>
</feature>
<dbReference type="OrthoDB" id="2690066at2759"/>
<name>A0A9P7FZE0_9AGAR</name>
<feature type="region of interest" description="Disordered" evidence="1">
    <location>
        <begin position="465"/>
        <end position="699"/>
    </location>
</feature>
<feature type="compositionally biased region" description="Pro residues" evidence="1">
    <location>
        <begin position="479"/>
        <end position="488"/>
    </location>
</feature>
<protein>
    <submittedName>
        <fullName evidence="2">Uncharacterized protein</fullName>
    </submittedName>
</protein>
<reference evidence="2" key="2">
    <citation type="submission" date="2021-10" db="EMBL/GenBank/DDBJ databases">
        <title>Phylogenomics reveals ancestral predisposition of the termite-cultivated fungus Termitomyces towards a domesticated lifestyle.</title>
        <authorList>
            <person name="Auxier B."/>
            <person name="Grum-Grzhimaylo A."/>
            <person name="Cardenas M.E."/>
            <person name="Lodge J.D."/>
            <person name="Laessoe T."/>
            <person name="Pedersen O."/>
            <person name="Smith M.E."/>
            <person name="Kuyper T.W."/>
            <person name="Franco-Molano E.A."/>
            <person name="Baroni T.J."/>
            <person name="Aanen D.K."/>
        </authorList>
    </citation>
    <scope>NUCLEOTIDE SEQUENCE</scope>
    <source>
        <strain evidence="2">AP01</strain>
        <tissue evidence="2">Mycelium</tissue>
    </source>
</reference>
<dbReference type="EMBL" id="JABCKV010000474">
    <property type="protein sequence ID" value="KAG5640853.1"/>
    <property type="molecule type" value="Genomic_DNA"/>
</dbReference>
<feature type="compositionally biased region" description="Polar residues" evidence="1">
    <location>
        <begin position="525"/>
        <end position="538"/>
    </location>
</feature>
<comment type="caution">
    <text evidence="2">The sequence shown here is derived from an EMBL/GenBank/DDBJ whole genome shotgun (WGS) entry which is preliminary data.</text>
</comment>
<accession>A0A9P7FZE0</accession>
<feature type="compositionally biased region" description="Low complexity" evidence="1">
    <location>
        <begin position="398"/>
        <end position="412"/>
    </location>
</feature>
<feature type="compositionally biased region" description="Pro residues" evidence="1">
    <location>
        <begin position="618"/>
        <end position="636"/>
    </location>
</feature>
<gene>
    <name evidence="2" type="ORF">DXG03_006818</name>
</gene>
<feature type="region of interest" description="Disordered" evidence="1">
    <location>
        <begin position="135"/>
        <end position="309"/>
    </location>
</feature>
<evidence type="ECO:0000313" key="2">
    <source>
        <dbReference type="EMBL" id="KAG5640853.1"/>
    </source>
</evidence>
<feature type="compositionally biased region" description="Basic and acidic residues" evidence="1">
    <location>
        <begin position="788"/>
        <end position="805"/>
    </location>
</feature>
<feature type="region of interest" description="Disordered" evidence="1">
    <location>
        <begin position="850"/>
        <end position="878"/>
    </location>
</feature>
<feature type="compositionally biased region" description="Pro residues" evidence="1">
    <location>
        <begin position="357"/>
        <end position="372"/>
    </location>
</feature>
<feature type="region of interest" description="Disordered" evidence="1">
    <location>
        <begin position="1"/>
        <end position="31"/>
    </location>
</feature>